<dbReference type="GO" id="GO:0005886">
    <property type="term" value="C:plasma membrane"/>
    <property type="evidence" value="ECO:0007669"/>
    <property type="project" value="TreeGrafter"/>
</dbReference>
<dbReference type="InterPro" id="IPR003758">
    <property type="entry name" value="LpxK"/>
</dbReference>
<name>A0A1M5X6L1_9VIBR</name>
<gene>
    <name evidence="13 14" type="primary">lpxK</name>
    <name evidence="14" type="ORF">VA7868_01006</name>
</gene>
<protein>
    <recommendedName>
        <fullName evidence="4 13">Tetraacyldisaccharide 4'-kinase</fullName>
        <ecNumber evidence="3 13">2.7.1.130</ecNumber>
    </recommendedName>
    <alternativeName>
        <fullName evidence="12 13">Lipid A 4'-kinase</fullName>
    </alternativeName>
</protein>
<evidence type="ECO:0000256" key="2">
    <source>
        <dbReference type="ARBA" id="ARBA00004870"/>
    </source>
</evidence>
<dbReference type="GO" id="GO:0009245">
    <property type="term" value="P:lipid A biosynthetic process"/>
    <property type="evidence" value="ECO:0007669"/>
    <property type="project" value="UniProtKB-UniRule"/>
</dbReference>
<keyword evidence="6 13" id="KW-0441">Lipid A biosynthesis</keyword>
<keyword evidence="15" id="KW-1185">Reference proteome</keyword>
<evidence type="ECO:0000256" key="8">
    <source>
        <dbReference type="ARBA" id="ARBA00022741"/>
    </source>
</evidence>
<keyword evidence="8 13" id="KW-0547">Nucleotide-binding</keyword>
<dbReference type="SUPFAM" id="SSF52540">
    <property type="entry name" value="P-loop containing nucleoside triphosphate hydrolases"/>
    <property type="match status" value="1"/>
</dbReference>
<dbReference type="GO" id="GO:0009244">
    <property type="term" value="P:lipopolysaccharide core region biosynthetic process"/>
    <property type="evidence" value="ECO:0007669"/>
    <property type="project" value="TreeGrafter"/>
</dbReference>
<dbReference type="GO" id="GO:0005524">
    <property type="term" value="F:ATP binding"/>
    <property type="evidence" value="ECO:0007669"/>
    <property type="project" value="UniProtKB-UniRule"/>
</dbReference>
<evidence type="ECO:0000256" key="7">
    <source>
        <dbReference type="ARBA" id="ARBA00022679"/>
    </source>
</evidence>
<dbReference type="NCBIfam" id="TIGR00682">
    <property type="entry name" value="lpxK"/>
    <property type="match status" value="1"/>
</dbReference>
<evidence type="ECO:0000256" key="4">
    <source>
        <dbReference type="ARBA" id="ARBA00016436"/>
    </source>
</evidence>
<comment type="similarity">
    <text evidence="13">Belongs to the LpxK family.</text>
</comment>
<evidence type="ECO:0000256" key="12">
    <source>
        <dbReference type="ARBA" id="ARBA00029757"/>
    </source>
</evidence>
<dbReference type="RefSeq" id="WP_073602768.1">
    <property type="nucleotide sequence ID" value="NZ_FQXZ01000009.1"/>
</dbReference>
<evidence type="ECO:0000313" key="15">
    <source>
        <dbReference type="Proteomes" id="UP000184608"/>
    </source>
</evidence>
<dbReference type="PANTHER" id="PTHR42724:SF1">
    <property type="entry name" value="TETRAACYLDISACCHARIDE 4'-KINASE, MITOCHONDRIAL-RELATED"/>
    <property type="match status" value="1"/>
</dbReference>
<dbReference type="Pfam" id="PF02606">
    <property type="entry name" value="LpxK"/>
    <property type="match status" value="1"/>
</dbReference>
<dbReference type="AlphaFoldDB" id="A0A1M5X6L1"/>
<comment type="catalytic activity">
    <reaction evidence="13">
        <text>a lipid A disaccharide + ATP = a lipid IVA + ADP + H(+)</text>
        <dbReference type="Rhea" id="RHEA:67840"/>
        <dbReference type="ChEBI" id="CHEBI:15378"/>
        <dbReference type="ChEBI" id="CHEBI:30616"/>
        <dbReference type="ChEBI" id="CHEBI:176343"/>
        <dbReference type="ChEBI" id="CHEBI:176425"/>
        <dbReference type="ChEBI" id="CHEBI:456216"/>
        <dbReference type="EC" id="2.7.1.130"/>
    </reaction>
</comment>
<evidence type="ECO:0000256" key="6">
    <source>
        <dbReference type="ARBA" id="ARBA00022556"/>
    </source>
</evidence>
<dbReference type="OrthoDB" id="9766423at2"/>
<evidence type="ECO:0000313" key="14">
    <source>
        <dbReference type="EMBL" id="SHH95429.1"/>
    </source>
</evidence>
<evidence type="ECO:0000256" key="11">
    <source>
        <dbReference type="ARBA" id="ARBA00023098"/>
    </source>
</evidence>
<evidence type="ECO:0000256" key="5">
    <source>
        <dbReference type="ARBA" id="ARBA00022516"/>
    </source>
</evidence>
<proteinExistence type="inferred from homology"/>
<keyword evidence="11 13" id="KW-0443">Lipid metabolism</keyword>
<comment type="pathway">
    <text evidence="2 13">Glycolipid biosynthesis; lipid IV(A) biosynthesis; lipid IV(A) from (3R)-3-hydroxytetradecanoyl-[acyl-carrier-protein] and UDP-N-acetyl-alpha-D-glucosamine: step 6/6.</text>
</comment>
<accession>A0A1M5X6L1</accession>
<evidence type="ECO:0000256" key="1">
    <source>
        <dbReference type="ARBA" id="ARBA00002274"/>
    </source>
</evidence>
<sequence length="335" mass="37034">MVDKLWFSDHWVRWLLAPVLWPLSIVYKYVSEARKQAYHSGNKPVYRAPVPVVVVGNITAGGNGKTPVVVWLVEKLLQYGMKPGVVSRGYGGKSSVYPLLLSEKTSVEACGDEPMLIYQRTGVPVAVDPVRASAVQALLNEGVDIIITDDGLQHYALARDIEIVVVDGQRRFGNGRYIPYGPMRESLSRLKTVDFVINNGGQISDNEIGMTLTPQMAVNLADNRTISVDHLTKPVAFAGIGNPSRFFETLGRLGVSLVDSKSFSDHQEFDFEDLEAFCSSGDHVIMTEKDAVKCRAFARGNWWYLPVSATFQSADEQKVIELIKKVAEKYGSSFA</sequence>
<dbReference type="STRING" id="1216006.VA7868_01006"/>
<dbReference type="Proteomes" id="UP000184608">
    <property type="component" value="Unassembled WGS sequence"/>
</dbReference>
<dbReference type="HAMAP" id="MF_00409">
    <property type="entry name" value="LpxK"/>
    <property type="match status" value="1"/>
</dbReference>
<dbReference type="PANTHER" id="PTHR42724">
    <property type="entry name" value="TETRAACYLDISACCHARIDE 4'-KINASE"/>
    <property type="match status" value="1"/>
</dbReference>
<feature type="binding site" evidence="13">
    <location>
        <begin position="59"/>
        <end position="66"/>
    </location>
    <ligand>
        <name>ATP</name>
        <dbReference type="ChEBI" id="CHEBI:30616"/>
    </ligand>
</feature>
<evidence type="ECO:0000256" key="3">
    <source>
        <dbReference type="ARBA" id="ARBA00012071"/>
    </source>
</evidence>
<organism evidence="14 15">
    <name type="scientific">Vibrio aerogenes CECT 7868</name>
    <dbReference type="NCBI Taxonomy" id="1216006"/>
    <lineage>
        <taxon>Bacteria</taxon>
        <taxon>Pseudomonadati</taxon>
        <taxon>Pseudomonadota</taxon>
        <taxon>Gammaproteobacteria</taxon>
        <taxon>Vibrionales</taxon>
        <taxon>Vibrionaceae</taxon>
        <taxon>Vibrio</taxon>
    </lineage>
</organism>
<dbReference type="UniPathway" id="UPA00359">
    <property type="reaction ID" value="UER00482"/>
</dbReference>
<dbReference type="GO" id="GO:0009029">
    <property type="term" value="F:lipid-A 4'-kinase activity"/>
    <property type="evidence" value="ECO:0007669"/>
    <property type="project" value="UniProtKB-UniRule"/>
</dbReference>
<evidence type="ECO:0000256" key="9">
    <source>
        <dbReference type="ARBA" id="ARBA00022777"/>
    </source>
</evidence>
<evidence type="ECO:0000256" key="13">
    <source>
        <dbReference type="HAMAP-Rule" id="MF_00409"/>
    </source>
</evidence>
<evidence type="ECO:0000256" key="10">
    <source>
        <dbReference type="ARBA" id="ARBA00022840"/>
    </source>
</evidence>
<keyword evidence="9 13" id="KW-0418">Kinase</keyword>
<keyword evidence="7 13" id="KW-0808">Transferase</keyword>
<keyword evidence="10 13" id="KW-0067">ATP-binding</keyword>
<dbReference type="EMBL" id="FQXZ01000009">
    <property type="protein sequence ID" value="SHH95429.1"/>
    <property type="molecule type" value="Genomic_DNA"/>
</dbReference>
<dbReference type="InterPro" id="IPR027417">
    <property type="entry name" value="P-loop_NTPase"/>
</dbReference>
<dbReference type="EC" id="2.7.1.130" evidence="3 13"/>
<comment type="function">
    <text evidence="1 13">Transfers the gamma-phosphate of ATP to the 4'-position of a tetraacyldisaccharide 1-phosphate intermediate (termed DS-1-P) to form tetraacyldisaccharide 1,4'-bis-phosphate (lipid IVA).</text>
</comment>
<reference evidence="14 15" key="1">
    <citation type="submission" date="2016-11" db="EMBL/GenBank/DDBJ databases">
        <authorList>
            <person name="Jaros S."/>
            <person name="Januszkiewicz K."/>
            <person name="Wedrychowicz H."/>
        </authorList>
    </citation>
    <scope>NUCLEOTIDE SEQUENCE [LARGE SCALE GENOMIC DNA]</scope>
    <source>
        <strain evidence="14 15">CECT 7868</strain>
    </source>
</reference>
<keyword evidence="5 13" id="KW-0444">Lipid biosynthesis</keyword>